<name>M3Y633_MUSPF</name>
<dbReference type="EMBL" id="AEYP01061501">
    <property type="status" value="NOT_ANNOTATED_CDS"/>
    <property type="molecule type" value="Genomic_DNA"/>
</dbReference>
<evidence type="ECO:0000313" key="1">
    <source>
        <dbReference type="Ensembl" id="ENSMPUP00000006784.1"/>
    </source>
</evidence>
<protein>
    <submittedName>
        <fullName evidence="1">Uncharacterized protein</fullName>
    </submittedName>
</protein>
<dbReference type="AlphaFoldDB" id="M3Y633"/>
<dbReference type="InParanoid" id="M3Y633"/>
<reference evidence="1" key="1">
    <citation type="submission" date="2024-06" db="UniProtKB">
        <authorList>
            <consortium name="Ensembl"/>
        </authorList>
    </citation>
    <scope>IDENTIFICATION</scope>
</reference>
<proteinExistence type="predicted"/>
<accession>M3Y633</accession>
<organism evidence="1">
    <name type="scientific">Mustela putorius furo</name>
    <name type="common">European domestic ferret</name>
    <name type="synonym">Mustela furo</name>
    <dbReference type="NCBI Taxonomy" id="9669"/>
    <lineage>
        <taxon>Eukaryota</taxon>
        <taxon>Metazoa</taxon>
        <taxon>Chordata</taxon>
        <taxon>Craniata</taxon>
        <taxon>Vertebrata</taxon>
        <taxon>Euteleostomi</taxon>
        <taxon>Mammalia</taxon>
        <taxon>Eutheria</taxon>
        <taxon>Laurasiatheria</taxon>
        <taxon>Carnivora</taxon>
        <taxon>Caniformia</taxon>
        <taxon>Musteloidea</taxon>
        <taxon>Mustelidae</taxon>
        <taxon>Mustelinae</taxon>
        <taxon>Mustela</taxon>
    </lineage>
</organism>
<dbReference type="HOGENOM" id="CLU_1805552_0_0_1"/>
<sequence>MVLAPGSRLFPLCQTVPGTDTCLRLCLSVLSLPTALPARPTGSGTLHRALRSSRISIPIPSPGSHAHHSGPYGTCLTETTEASGPQKPLLSGPVLADVSSCTPPWDAAHTREEVGMCVLSPLASIGTINGERLNDNVSFSKKL</sequence>
<dbReference type="Ensembl" id="ENSMPUT00000006897.1">
    <property type="protein sequence ID" value="ENSMPUP00000006784.1"/>
    <property type="gene ID" value="ENSMPUG00000006838.1"/>
</dbReference>